<sequence length="55" mass="5749">MQVSESLQHSEKQASFVIKVACWIAADQSPCVVCLCLCCSAKPDGCGAPGLQHGL</sequence>
<evidence type="ECO:0000313" key="1">
    <source>
        <dbReference type="EMBL" id="RLM55824.1"/>
    </source>
</evidence>
<dbReference type="AlphaFoldDB" id="A0A3L6PHQ2"/>
<name>A0A3L6PHQ2_PANMI</name>
<gene>
    <name evidence="1" type="ORF">C2845_PM10G01600</name>
</gene>
<organism evidence="1 2">
    <name type="scientific">Panicum miliaceum</name>
    <name type="common">Proso millet</name>
    <name type="synonym">Broomcorn millet</name>
    <dbReference type="NCBI Taxonomy" id="4540"/>
    <lineage>
        <taxon>Eukaryota</taxon>
        <taxon>Viridiplantae</taxon>
        <taxon>Streptophyta</taxon>
        <taxon>Embryophyta</taxon>
        <taxon>Tracheophyta</taxon>
        <taxon>Spermatophyta</taxon>
        <taxon>Magnoliopsida</taxon>
        <taxon>Liliopsida</taxon>
        <taxon>Poales</taxon>
        <taxon>Poaceae</taxon>
        <taxon>PACMAD clade</taxon>
        <taxon>Panicoideae</taxon>
        <taxon>Panicodae</taxon>
        <taxon>Paniceae</taxon>
        <taxon>Panicinae</taxon>
        <taxon>Panicum</taxon>
        <taxon>Panicum sect. Panicum</taxon>
    </lineage>
</organism>
<reference evidence="2" key="1">
    <citation type="journal article" date="2019" name="Nat. Commun.">
        <title>The genome of broomcorn millet.</title>
        <authorList>
            <person name="Zou C."/>
            <person name="Miki D."/>
            <person name="Li D."/>
            <person name="Tang Q."/>
            <person name="Xiao L."/>
            <person name="Rajput S."/>
            <person name="Deng P."/>
            <person name="Jia W."/>
            <person name="Huang R."/>
            <person name="Zhang M."/>
            <person name="Sun Y."/>
            <person name="Hu J."/>
            <person name="Fu X."/>
            <person name="Schnable P.S."/>
            <person name="Li F."/>
            <person name="Zhang H."/>
            <person name="Feng B."/>
            <person name="Zhu X."/>
            <person name="Liu R."/>
            <person name="Schnable J.C."/>
            <person name="Zhu J.-K."/>
            <person name="Zhang H."/>
        </authorList>
    </citation>
    <scope>NUCLEOTIDE SEQUENCE [LARGE SCALE GENOMIC DNA]</scope>
</reference>
<dbReference type="Proteomes" id="UP000275267">
    <property type="component" value="Unassembled WGS sequence"/>
</dbReference>
<dbReference type="EMBL" id="PQIB02000018">
    <property type="protein sequence ID" value="RLM55824.1"/>
    <property type="molecule type" value="Genomic_DNA"/>
</dbReference>
<proteinExistence type="predicted"/>
<accession>A0A3L6PHQ2</accession>
<comment type="caution">
    <text evidence="1">The sequence shown here is derived from an EMBL/GenBank/DDBJ whole genome shotgun (WGS) entry which is preliminary data.</text>
</comment>
<keyword evidence="2" id="KW-1185">Reference proteome</keyword>
<evidence type="ECO:0000313" key="2">
    <source>
        <dbReference type="Proteomes" id="UP000275267"/>
    </source>
</evidence>
<protein>
    <submittedName>
        <fullName evidence="1">Uncharacterized protein</fullName>
    </submittedName>
</protein>